<feature type="compositionally biased region" description="Basic and acidic residues" evidence="1">
    <location>
        <begin position="129"/>
        <end position="153"/>
    </location>
</feature>
<feature type="region of interest" description="Disordered" evidence="1">
    <location>
        <begin position="1"/>
        <end position="42"/>
    </location>
</feature>
<protein>
    <recommendedName>
        <fullName evidence="5">Serine/threonine protein kinase</fullName>
    </recommendedName>
</protein>
<reference evidence="3 4" key="1">
    <citation type="submission" date="2024-06" db="EMBL/GenBank/DDBJ databases">
        <title>The Natural Products Discovery Center: Release of the First 8490 Sequenced Strains for Exploring Actinobacteria Biosynthetic Diversity.</title>
        <authorList>
            <person name="Kalkreuter E."/>
            <person name="Kautsar S.A."/>
            <person name="Yang D."/>
            <person name="Bader C.D."/>
            <person name="Teijaro C.N."/>
            <person name="Fluegel L."/>
            <person name="Davis C.M."/>
            <person name="Simpson J.R."/>
            <person name="Lauterbach L."/>
            <person name="Steele A.D."/>
            <person name="Gui C."/>
            <person name="Meng S."/>
            <person name="Li G."/>
            <person name="Viehrig K."/>
            <person name="Ye F."/>
            <person name="Su P."/>
            <person name="Kiefer A.F."/>
            <person name="Nichols A."/>
            <person name="Cepeda A.J."/>
            <person name="Yan W."/>
            <person name="Fan B."/>
            <person name="Jiang Y."/>
            <person name="Adhikari A."/>
            <person name="Zheng C.-J."/>
            <person name="Schuster L."/>
            <person name="Cowan T.M."/>
            <person name="Smanski M.J."/>
            <person name="Chevrette M.G."/>
            <person name="De Carvalho L.P.S."/>
            <person name="Shen B."/>
        </authorList>
    </citation>
    <scope>NUCLEOTIDE SEQUENCE [LARGE SCALE GENOMIC DNA]</scope>
    <source>
        <strain evidence="3 4">NPDC053791</strain>
    </source>
</reference>
<name>A0ABV3J3W1_9ACTN</name>
<feature type="compositionally biased region" description="Polar residues" evidence="1">
    <location>
        <begin position="8"/>
        <end position="22"/>
    </location>
</feature>
<dbReference type="EMBL" id="JBFASG010000049">
    <property type="protein sequence ID" value="MEV4927365.1"/>
    <property type="molecule type" value="Genomic_DNA"/>
</dbReference>
<keyword evidence="2" id="KW-1133">Transmembrane helix</keyword>
<feature type="region of interest" description="Disordered" evidence="1">
    <location>
        <begin position="75"/>
        <end position="155"/>
    </location>
</feature>
<organism evidence="3 4">
    <name type="scientific">Streptomyces roseoverticillatus</name>
    <dbReference type="NCBI Taxonomy" id="66429"/>
    <lineage>
        <taxon>Bacteria</taxon>
        <taxon>Bacillati</taxon>
        <taxon>Actinomycetota</taxon>
        <taxon>Actinomycetes</taxon>
        <taxon>Kitasatosporales</taxon>
        <taxon>Streptomycetaceae</taxon>
        <taxon>Streptomyces</taxon>
    </lineage>
</organism>
<proteinExistence type="predicted"/>
<accession>A0ABV3J3W1</accession>
<keyword evidence="2" id="KW-0812">Transmembrane</keyword>
<keyword evidence="4" id="KW-1185">Reference proteome</keyword>
<feature type="transmembrane region" description="Helical" evidence="2">
    <location>
        <begin position="49"/>
        <end position="69"/>
    </location>
</feature>
<evidence type="ECO:0000256" key="2">
    <source>
        <dbReference type="SAM" id="Phobius"/>
    </source>
</evidence>
<evidence type="ECO:0000256" key="1">
    <source>
        <dbReference type="SAM" id="MobiDB-lite"/>
    </source>
</evidence>
<comment type="caution">
    <text evidence="3">The sequence shown here is derived from an EMBL/GenBank/DDBJ whole genome shotgun (WGS) entry which is preliminary data.</text>
</comment>
<evidence type="ECO:0000313" key="3">
    <source>
        <dbReference type="EMBL" id="MEV4927365.1"/>
    </source>
</evidence>
<feature type="compositionally biased region" description="Low complexity" evidence="1">
    <location>
        <begin position="75"/>
        <end position="109"/>
    </location>
</feature>
<keyword evidence="2" id="KW-0472">Membrane</keyword>
<evidence type="ECO:0008006" key="5">
    <source>
        <dbReference type="Google" id="ProtNLM"/>
    </source>
</evidence>
<evidence type="ECO:0000313" key="4">
    <source>
        <dbReference type="Proteomes" id="UP001552479"/>
    </source>
</evidence>
<dbReference type="Proteomes" id="UP001552479">
    <property type="component" value="Unassembled WGS sequence"/>
</dbReference>
<dbReference type="RefSeq" id="WP_366090526.1">
    <property type="nucleotide sequence ID" value="NZ_JBFASG010000049.1"/>
</dbReference>
<sequence length="298" mass="31075">MSDKPTGAQHNTTRESGVQYITSGGDINVYPPGGPAKESGKGRFTKRPVLLAAAAVVTAAATAITLALLPSAPPARTNAAGGTARAAAGAPAHSTPPVSPVSPKASADSRASSVPESRDAPSTAPAPGLERESAPEPRREDSTPRAAVRHESWSDSYPDGTVCAAADRWTSVPGMTGIDFQACAYAKSYAGIAQFGVKVRNTSNRQVAVAVWVEYWISQQQHDCSSPFPQDHVVIDPGTTWSSQMRNCIRGLKGETHRVQASAGVSEEGGNPRYSRLAPSRGVDVYADGRAVPVAYPS</sequence>
<gene>
    <name evidence="3" type="ORF">AB0L03_31915</name>
</gene>